<comment type="caution">
    <text evidence="2">The sequence shown here is derived from an EMBL/GenBank/DDBJ whole genome shotgun (WGS) entry which is preliminary data.</text>
</comment>
<evidence type="ECO:0000313" key="3">
    <source>
        <dbReference type="Proteomes" id="UP000708208"/>
    </source>
</evidence>
<feature type="compositionally biased region" description="Basic and acidic residues" evidence="1">
    <location>
        <begin position="105"/>
        <end position="126"/>
    </location>
</feature>
<dbReference type="EMBL" id="CAJVCH010174772">
    <property type="protein sequence ID" value="CAG7729184.1"/>
    <property type="molecule type" value="Genomic_DNA"/>
</dbReference>
<sequence length="136" mass="15729">MEVAYEAQNSVALDREYLQPIPNVGLEPSLVYRVSSGTDSLASQNSNVPQIQRSSFDQYGALHPIIKGRNVHNNDESDKNWRQRKETEQSTNHNQFGRSNSPYPRKRDFNFSREGGERQSRSRDTNPRQNDVRCFQ</sequence>
<keyword evidence="3" id="KW-1185">Reference proteome</keyword>
<reference evidence="2" key="1">
    <citation type="submission" date="2021-06" db="EMBL/GenBank/DDBJ databases">
        <authorList>
            <person name="Hodson N. C."/>
            <person name="Mongue J. A."/>
            <person name="Jaron S. K."/>
        </authorList>
    </citation>
    <scope>NUCLEOTIDE SEQUENCE</scope>
</reference>
<evidence type="ECO:0000256" key="1">
    <source>
        <dbReference type="SAM" id="MobiDB-lite"/>
    </source>
</evidence>
<feature type="compositionally biased region" description="Polar residues" evidence="1">
    <location>
        <begin position="89"/>
        <end position="102"/>
    </location>
</feature>
<evidence type="ECO:0000313" key="2">
    <source>
        <dbReference type="EMBL" id="CAG7729184.1"/>
    </source>
</evidence>
<feature type="compositionally biased region" description="Basic and acidic residues" evidence="1">
    <location>
        <begin position="72"/>
        <end position="88"/>
    </location>
</feature>
<name>A0A8J2P316_9HEXA</name>
<feature type="region of interest" description="Disordered" evidence="1">
    <location>
        <begin position="65"/>
        <end position="136"/>
    </location>
</feature>
<accession>A0A8J2P316</accession>
<proteinExistence type="predicted"/>
<dbReference type="AlphaFoldDB" id="A0A8J2P316"/>
<protein>
    <submittedName>
        <fullName evidence="2">Uncharacterized protein</fullName>
    </submittedName>
</protein>
<gene>
    <name evidence="2" type="ORF">AFUS01_LOCUS17918</name>
</gene>
<dbReference type="Proteomes" id="UP000708208">
    <property type="component" value="Unassembled WGS sequence"/>
</dbReference>
<organism evidence="2 3">
    <name type="scientific">Allacma fusca</name>
    <dbReference type="NCBI Taxonomy" id="39272"/>
    <lineage>
        <taxon>Eukaryota</taxon>
        <taxon>Metazoa</taxon>
        <taxon>Ecdysozoa</taxon>
        <taxon>Arthropoda</taxon>
        <taxon>Hexapoda</taxon>
        <taxon>Collembola</taxon>
        <taxon>Symphypleona</taxon>
        <taxon>Sminthuridae</taxon>
        <taxon>Allacma</taxon>
    </lineage>
</organism>